<feature type="region of interest" description="Disordered" evidence="1">
    <location>
        <begin position="48"/>
        <end position="90"/>
    </location>
</feature>
<organism evidence="2 3">
    <name type="scientific">Porphyra umbilicalis</name>
    <name type="common">Purple laver</name>
    <name type="synonym">Red alga</name>
    <dbReference type="NCBI Taxonomy" id="2786"/>
    <lineage>
        <taxon>Eukaryota</taxon>
        <taxon>Rhodophyta</taxon>
        <taxon>Bangiophyceae</taxon>
        <taxon>Bangiales</taxon>
        <taxon>Bangiaceae</taxon>
        <taxon>Porphyra</taxon>
    </lineage>
</organism>
<evidence type="ECO:0000313" key="2">
    <source>
        <dbReference type="EMBL" id="OSX78502.1"/>
    </source>
</evidence>
<dbReference type="AlphaFoldDB" id="A0A1X6PCA5"/>
<evidence type="ECO:0000256" key="1">
    <source>
        <dbReference type="SAM" id="MobiDB-lite"/>
    </source>
</evidence>
<protein>
    <submittedName>
        <fullName evidence="2">Uncharacterized protein</fullName>
    </submittedName>
</protein>
<feature type="compositionally biased region" description="Basic and acidic residues" evidence="1">
    <location>
        <begin position="133"/>
        <end position="146"/>
    </location>
</feature>
<feature type="region of interest" description="Disordered" evidence="1">
    <location>
        <begin position="123"/>
        <end position="152"/>
    </location>
</feature>
<reference evidence="2 3" key="1">
    <citation type="submission" date="2017-03" db="EMBL/GenBank/DDBJ databases">
        <title>WGS assembly of Porphyra umbilicalis.</title>
        <authorList>
            <person name="Brawley S.H."/>
            <person name="Blouin N.A."/>
            <person name="Ficko-Blean E."/>
            <person name="Wheeler G.L."/>
            <person name="Lohr M."/>
            <person name="Goodson H.V."/>
            <person name="Jenkins J.W."/>
            <person name="Blaby-Haas C.E."/>
            <person name="Helliwell K.E."/>
            <person name="Chan C."/>
            <person name="Marriage T."/>
            <person name="Bhattacharya D."/>
            <person name="Klein A.S."/>
            <person name="Badis Y."/>
            <person name="Brodie J."/>
            <person name="Cao Y."/>
            <person name="Collen J."/>
            <person name="Dittami S.M."/>
            <person name="Gachon C.M."/>
            <person name="Green B.R."/>
            <person name="Karpowicz S."/>
            <person name="Kim J.W."/>
            <person name="Kudahl U."/>
            <person name="Lin S."/>
            <person name="Michel G."/>
            <person name="Mittag M."/>
            <person name="Olson B.J."/>
            <person name="Pangilinan J."/>
            <person name="Peng Y."/>
            <person name="Qiu H."/>
            <person name="Shu S."/>
            <person name="Singer J.T."/>
            <person name="Smith A.G."/>
            <person name="Sprecher B.N."/>
            <person name="Wagner V."/>
            <person name="Wang W."/>
            <person name="Wang Z.-Y."/>
            <person name="Yan J."/>
            <person name="Yarish C."/>
            <person name="Zoeuner-Riek S."/>
            <person name="Zhuang Y."/>
            <person name="Zou Y."/>
            <person name="Lindquist E.A."/>
            <person name="Grimwood J."/>
            <person name="Barry K."/>
            <person name="Rokhsar D.S."/>
            <person name="Schmutz J."/>
            <person name="Stiller J.W."/>
            <person name="Grossman A.R."/>
            <person name="Prochnik S.E."/>
        </authorList>
    </citation>
    <scope>NUCLEOTIDE SEQUENCE [LARGE SCALE GENOMIC DNA]</scope>
    <source>
        <strain evidence="2">4086291</strain>
    </source>
</reference>
<feature type="compositionally biased region" description="Low complexity" evidence="1">
    <location>
        <begin position="66"/>
        <end position="81"/>
    </location>
</feature>
<feature type="compositionally biased region" description="Basic residues" evidence="1">
    <location>
        <begin position="53"/>
        <end position="65"/>
    </location>
</feature>
<sequence length="152" mass="17137">MHFWGCEATRSWEKMCTSWKANRYSRADGLTSWRWPCRPCRSLQPPTSCHPPFARHCRRRPRRPLSSRAEPTDSSSRGAAGSRRRGGGGSERWRWRVWWTRASAATPRPPPAVAVACIVDSLTTTVPTPSVGENEHAPRRSGRDRSPPTACD</sequence>
<dbReference type="Proteomes" id="UP000218209">
    <property type="component" value="Unassembled WGS sequence"/>
</dbReference>
<keyword evidence="3" id="KW-1185">Reference proteome</keyword>
<evidence type="ECO:0000313" key="3">
    <source>
        <dbReference type="Proteomes" id="UP000218209"/>
    </source>
</evidence>
<accession>A0A1X6PCA5</accession>
<name>A0A1X6PCA5_PORUM</name>
<gene>
    <name evidence="2" type="ORF">BU14_0107s0011</name>
</gene>
<proteinExistence type="predicted"/>
<dbReference type="EMBL" id="KV918811">
    <property type="protein sequence ID" value="OSX78502.1"/>
    <property type="molecule type" value="Genomic_DNA"/>
</dbReference>